<protein>
    <submittedName>
        <fullName evidence="4">CDP-alcohol phosphatidyltransferase family protein</fullName>
    </submittedName>
</protein>
<organism evidence="4 5">
    <name type="scientific">Stappia taiwanensis</name>
    <dbReference type="NCBI Taxonomy" id="992267"/>
    <lineage>
        <taxon>Bacteria</taxon>
        <taxon>Pseudomonadati</taxon>
        <taxon>Pseudomonadota</taxon>
        <taxon>Alphaproteobacteria</taxon>
        <taxon>Hyphomicrobiales</taxon>
        <taxon>Stappiaceae</taxon>
        <taxon>Stappia</taxon>
    </lineage>
</organism>
<evidence type="ECO:0000256" key="3">
    <source>
        <dbReference type="SAM" id="Phobius"/>
    </source>
</evidence>
<keyword evidence="1 2" id="KW-0808">Transferase</keyword>
<gene>
    <name evidence="4" type="ORF">H1W37_10940</name>
</gene>
<evidence type="ECO:0000313" key="5">
    <source>
        <dbReference type="Proteomes" id="UP000559404"/>
    </source>
</evidence>
<dbReference type="RefSeq" id="WP_181760373.1">
    <property type="nucleotide sequence ID" value="NZ_BMCR01000003.1"/>
</dbReference>
<reference evidence="4 5" key="1">
    <citation type="submission" date="2020-07" db="EMBL/GenBank/DDBJ databases">
        <authorList>
            <person name="Li M."/>
        </authorList>
    </citation>
    <scope>NUCLEOTIDE SEQUENCE [LARGE SCALE GENOMIC DNA]</scope>
    <source>
        <strain evidence="4 5">DSM 23284</strain>
    </source>
</reference>
<dbReference type="GO" id="GO:0008654">
    <property type="term" value="P:phospholipid biosynthetic process"/>
    <property type="evidence" value="ECO:0007669"/>
    <property type="project" value="InterPro"/>
</dbReference>
<feature type="transmembrane region" description="Helical" evidence="3">
    <location>
        <begin position="81"/>
        <end position="104"/>
    </location>
</feature>
<dbReference type="InterPro" id="IPR048254">
    <property type="entry name" value="CDP_ALCOHOL_P_TRANSF_CS"/>
</dbReference>
<feature type="transmembrane region" description="Helical" evidence="3">
    <location>
        <begin position="179"/>
        <end position="200"/>
    </location>
</feature>
<feature type="transmembrane region" description="Helical" evidence="3">
    <location>
        <begin position="36"/>
        <end position="60"/>
    </location>
</feature>
<dbReference type="PROSITE" id="PS00379">
    <property type="entry name" value="CDP_ALCOHOL_P_TRANSF"/>
    <property type="match status" value="1"/>
</dbReference>
<dbReference type="EMBL" id="JACEON010000009">
    <property type="protein sequence ID" value="MBA4612171.1"/>
    <property type="molecule type" value="Genomic_DNA"/>
</dbReference>
<proteinExistence type="inferred from homology"/>
<comment type="similarity">
    <text evidence="2">Belongs to the CDP-alcohol phosphatidyltransferase class-I family.</text>
</comment>
<dbReference type="GO" id="GO:0016020">
    <property type="term" value="C:membrane"/>
    <property type="evidence" value="ECO:0007669"/>
    <property type="project" value="InterPro"/>
</dbReference>
<dbReference type="Proteomes" id="UP000559404">
    <property type="component" value="Unassembled WGS sequence"/>
</dbReference>
<reference evidence="4 5" key="2">
    <citation type="submission" date="2020-08" db="EMBL/GenBank/DDBJ databases">
        <title>Stappia taiwanensis sp. nov., isolated from a coastal thermal spring.</title>
        <authorList>
            <person name="Kampfer P."/>
        </authorList>
    </citation>
    <scope>NUCLEOTIDE SEQUENCE [LARGE SCALE GENOMIC DNA]</scope>
    <source>
        <strain evidence="4 5">DSM 23284</strain>
    </source>
</reference>
<name>A0A838XSZ2_9HYPH</name>
<sequence length="202" mass="21206">MFDPILRRLVDPPLNAAGRRLAASGLHADTVTLAGFALGLGGAAAIVFGHGWIALALILLNRLADGLDGALARAGRQTDRGGYLDIVLDFFFYGAVPFAFALAAPQANGLAAAALLLAFYMNGASFLAFAVMAEKRRLSTEAQGRKSLYYLGGLAEGGETIAVFAAMCLFPGWFPPLAYGFALLCTVSALARVAMVMQMLKD</sequence>
<dbReference type="GO" id="GO:0016780">
    <property type="term" value="F:phosphotransferase activity, for other substituted phosphate groups"/>
    <property type="evidence" value="ECO:0007669"/>
    <property type="project" value="InterPro"/>
</dbReference>
<evidence type="ECO:0000313" key="4">
    <source>
        <dbReference type="EMBL" id="MBA4612171.1"/>
    </source>
</evidence>
<evidence type="ECO:0000256" key="2">
    <source>
        <dbReference type="RuleBase" id="RU003750"/>
    </source>
</evidence>
<dbReference type="InterPro" id="IPR043130">
    <property type="entry name" value="CDP-OH_PTrfase_TM_dom"/>
</dbReference>
<evidence type="ECO:0000256" key="1">
    <source>
        <dbReference type="ARBA" id="ARBA00022679"/>
    </source>
</evidence>
<keyword evidence="3" id="KW-1133">Transmembrane helix</keyword>
<keyword evidence="3" id="KW-0812">Transmembrane</keyword>
<feature type="transmembrane region" description="Helical" evidence="3">
    <location>
        <begin position="110"/>
        <end position="132"/>
    </location>
</feature>
<keyword evidence="5" id="KW-1185">Reference proteome</keyword>
<comment type="caution">
    <text evidence="4">The sequence shown here is derived from an EMBL/GenBank/DDBJ whole genome shotgun (WGS) entry which is preliminary data.</text>
</comment>
<dbReference type="Gene3D" id="1.20.120.1760">
    <property type="match status" value="1"/>
</dbReference>
<accession>A0A838XSZ2</accession>
<feature type="transmembrane region" description="Helical" evidence="3">
    <location>
        <begin position="148"/>
        <end position="173"/>
    </location>
</feature>
<dbReference type="Pfam" id="PF01066">
    <property type="entry name" value="CDP-OH_P_transf"/>
    <property type="match status" value="1"/>
</dbReference>
<dbReference type="AlphaFoldDB" id="A0A838XSZ2"/>
<dbReference type="InterPro" id="IPR000462">
    <property type="entry name" value="CDP-OH_P_trans"/>
</dbReference>
<keyword evidence="3" id="KW-0472">Membrane</keyword>